<proteinExistence type="predicted"/>
<evidence type="ECO:0000313" key="3">
    <source>
        <dbReference type="Proteomes" id="UP000502118"/>
    </source>
</evidence>
<keyword evidence="3" id="KW-1185">Reference proteome</keyword>
<protein>
    <submittedName>
        <fullName evidence="2">Uncharacterized protein</fullName>
    </submittedName>
</protein>
<feature type="transmembrane region" description="Helical" evidence="1">
    <location>
        <begin position="113"/>
        <end position="131"/>
    </location>
</feature>
<keyword evidence="1" id="KW-0812">Transmembrane</keyword>
<feature type="transmembrane region" description="Helical" evidence="1">
    <location>
        <begin position="58"/>
        <end position="76"/>
    </location>
</feature>
<sequence>MEKTITQDKDILQNIQTARKLTIARLVIGVSFFIIVFALLIAYIASIASFAASTRDPFYVGVGYVTSTLALYGAFIGLWITSAIVLAIIEIIILVLIPNIYNTTLLNIKIGKIVGIFIPFVGFAFNIIFLVKYKSTLTRNVYTQ</sequence>
<dbReference type="AlphaFoldDB" id="A0A6M4JDG1"/>
<keyword evidence="1" id="KW-0472">Membrane</keyword>
<dbReference type="Proteomes" id="UP000502118">
    <property type="component" value="Chromosome"/>
</dbReference>
<name>A0A6M4JDG1_9MOLU</name>
<evidence type="ECO:0000313" key="2">
    <source>
        <dbReference type="EMBL" id="QJR44288.1"/>
    </source>
</evidence>
<dbReference type="EMBL" id="CP053097">
    <property type="protein sequence ID" value="QJR44288.1"/>
    <property type="molecule type" value="Genomic_DNA"/>
</dbReference>
<dbReference type="RefSeq" id="WP_171113210.1">
    <property type="nucleotide sequence ID" value="NZ_CP053097.1"/>
</dbReference>
<feature type="transmembrane region" description="Helical" evidence="1">
    <location>
        <begin position="83"/>
        <end position="101"/>
    </location>
</feature>
<feature type="transmembrane region" description="Helical" evidence="1">
    <location>
        <begin position="26"/>
        <end position="52"/>
    </location>
</feature>
<evidence type="ECO:0000256" key="1">
    <source>
        <dbReference type="SAM" id="Phobius"/>
    </source>
</evidence>
<organism evidence="2 3">
    <name type="scientific">Mycoplasma miroungirhinis</name>
    <dbReference type="NCBI Taxonomy" id="754516"/>
    <lineage>
        <taxon>Bacteria</taxon>
        <taxon>Bacillati</taxon>
        <taxon>Mycoplasmatota</taxon>
        <taxon>Mollicutes</taxon>
        <taxon>Mycoplasmataceae</taxon>
        <taxon>Mycoplasma</taxon>
    </lineage>
</organism>
<accession>A0A6M4JDG1</accession>
<reference evidence="2 3" key="1">
    <citation type="submission" date="2020-05" db="EMBL/GenBank/DDBJ databases">
        <title>Novel Mycoplasma species detected in Mirounga angustirostris (northern elephant seal) from the USA.</title>
        <authorList>
            <person name="Volokhov D.V."/>
        </authorList>
    </citation>
    <scope>NUCLEOTIDE SEQUENCE [LARGE SCALE GENOMIC DNA]</scope>
    <source>
        <strain evidence="2 3">Mirounga ES2806-NAS</strain>
    </source>
</reference>
<dbReference type="KEGG" id="mmio:HLA92_02490"/>
<gene>
    <name evidence="2" type="ORF">HLA92_02490</name>
</gene>
<keyword evidence="1" id="KW-1133">Transmembrane helix</keyword>